<dbReference type="AlphaFoldDB" id="M5RK88"/>
<comment type="caution">
    <text evidence="4">The sequence shown here is derived from an EMBL/GenBank/DDBJ whole genome shotgun (WGS) entry which is preliminary data.</text>
</comment>
<dbReference type="OrthoDB" id="2513075at2"/>
<evidence type="ECO:0000256" key="1">
    <source>
        <dbReference type="ARBA" id="ARBA00038184"/>
    </source>
</evidence>
<reference evidence="4 5" key="1">
    <citation type="journal article" date="2013" name="Mar. Genomics">
        <title>Expression of sulfatases in Rhodopirellula baltica and the diversity of sulfatases in the genus Rhodopirellula.</title>
        <authorList>
            <person name="Wegner C.E."/>
            <person name="Richter-Heitmann T."/>
            <person name="Klindworth A."/>
            <person name="Klockow C."/>
            <person name="Richter M."/>
            <person name="Achstetter T."/>
            <person name="Glockner F.O."/>
            <person name="Harder J."/>
        </authorList>
    </citation>
    <scope>NUCLEOTIDE SEQUENCE [LARGE SCALE GENOMIC DNA]</scope>
    <source>
        <strain evidence="4 5">SM1</strain>
    </source>
</reference>
<dbReference type="Pfam" id="PF13472">
    <property type="entry name" value="Lipase_GDSL_2"/>
    <property type="match status" value="1"/>
</dbReference>
<dbReference type="EMBL" id="ANOG01000491">
    <property type="protein sequence ID" value="EMI19725.1"/>
    <property type="molecule type" value="Genomic_DNA"/>
</dbReference>
<organism evidence="4 5">
    <name type="scientific">Rhodopirellula maiorica SM1</name>
    <dbReference type="NCBI Taxonomy" id="1265738"/>
    <lineage>
        <taxon>Bacteria</taxon>
        <taxon>Pseudomonadati</taxon>
        <taxon>Planctomycetota</taxon>
        <taxon>Planctomycetia</taxon>
        <taxon>Pirellulales</taxon>
        <taxon>Pirellulaceae</taxon>
        <taxon>Novipirellula</taxon>
    </lineage>
</organism>
<keyword evidence="5" id="KW-1185">Reference proteome</keyword>
<dbReference type="RefSeq" id="WP_008697892.1">
    <property type="nucleotide sequence ID" value="NZ_ANOG01000491.1"/>
</dbReference>
<evidence type="ECO:0000259" key="3">
    <source>
        <dbReference type="Pfam" id="PF13472"/>
    </source>
</evidence>
<dbReference type="PATRIC" id="fig|1265738.3.peg.3342"/>
<evidence type="ECO:0000256" key="2">
    <source>
        <dbReference type="SAM" id="SignalP"/>
    </source>
</evidence>
<evidence type="ECO:0000313" key="5">
    <source>
        <dbReference type="Proteomes" id="UP000011991"/>
    </source>
</evidence>
<dbReference type="SUPFAM" id="SSF52266">
    <property type="entry name" value="SGNH hydrolase"/>
    <property type="match status" value="1"/>
</dbReference>
<dbReference type="GO" id="GO:0016788">
    <property type="term" value="F:hydrolase activity, acting on ester bonds"/>
    <property type="evidence" value="ECO:0007669"/>
    <property type="project" value="UniProtKB-ARBA"/>
</dbReference>
<dbReference type="InterPro" id="IPR036514">
    <property type="entry name" value="SGNH_hydro_sf"/>
</dbReference>
<dbReference type="PANTHER" id="PTHR11852">
    <property type="entry name" value="PLATELET-ACTIVATING FACTOR ACETYLHYDROLASE"/>
    <property type="match status" value="1"/>
</dbReference>
<feature type="chain" id="PRO_5004070575" evidence="2">
    <location>
        <begin position="25"/>
        <end position="241"/>
    </location>
</feature>
<dbReference type="InterPro" id="IPR013830">
    <property type="entry name" value="SGNH_hydro"/>
</dbReference>
<feature type="signal peptide" evidence="2">
    <location>
        <begin position="1"/>
        <end position="24"/>
    </location>
</feature>
<dbReference type="Gene3D" id="3.40.50.1110">
    <property type="entry name" value="SGNH hydrolase"/>
    <property type="match status" value="1"/>
</dbReference>
<accession>M5RK88</accession>
<sequence length="241" mass="26764">MQIYRRSLLVSLVLTGFLVSPLHAQDTLAQHDAVKPVPRDSRWMKRHESMNARVKQGNVDLVFIGDSITQGWEGSGKSVWAKYYGDRNAVNLGIGGDRTQHVIWRLDNGNLEGISPKVAVIMIGTNNSGSNTPEQIAEGVTAIVRQLQQKTPDTEILLLGTFPRGADSSDKKRQVNEKSNEIVAKLAADDNVHYLDIGDKFLSDDGKLSREIMPDLLHLSEQGYTIWAESIEESLKELMAK</sequence>
<keyword evidence="2" id="KW-0732">Signal</keyword>
<name>M5RK88_9BACT</name>
<evidence type="ECO:0000313" key="4">
    <source>
        <dbReference type="EMBL" id="EMI19725.1"/>
    </source>
</evidence>
<feature type="domain" description="SGNH hydrolase-type esterase" evidence="3">
    <location>
        <begin position="63"/>
        <end position="225"/>
    </location>
</feature>
<dbReference type="CDD" id="cd01820">
    <property type="entry name" value="PAF_acetylesterase_like"/>
    <property type="match status" value="1"/>
</dbReference>
<proteinExistence type="inferred from homology"/>
<dbReference type="Proteomes" id="UP000011991">
    <property type="component" value="Unassembled WGS sequence"/>
</dbReference>
<dbReference type="PANTHER" id="PTHR11852:SF0">
    <property type="entry name" value="PLATELET-ACTIVATING FACTOR ACETYLHYDROLASE IB SUBUNIT BETA HOMOLOG"/>
    <property type="match status" value="1"/>
</dbReference>
<protein>
    <submittedName>
        <fullName evidence="4">Lipolytic protein G-D-S-L family</fullName>
    </submittedName>
</protein>
<gene>
    <name evidence="4" type="ORF">RMSM_03349</name>
</gene>
<comment type="similarity">
    <text evidence="1">Belongs to the 'GDSL' lipolytic enzyme family. Platelet-activating factor acetylhydrolase IB beta/gamma subunits subfamily.</text>
</comment>